<sequence>MLAEVAASLAANGKSTAPPMVGSAEPCEATTRRLWRTEKNGNPDKTVHSGSQPKTGTSLPLGENASTNFDNGPAAAKIFSVSLCASLG</sequence>
<reference evidence="2 3" key="1">
    <citation type="submission" date="2016-10" db="EMBL/GenBank/DDBJ databases">
        <authorList>
            <person name="de Groot N.N."/>
        </authorList>
    </citation>
    <scope>NUCLEOTIDE SEQUENCE [LARGE SCALE GENOMIC DNA]</scope>
    <source>
        <strain evidence="2 3">GAS522</strain>
    </source>
</reference>
<feature type="compositionally biased region" description="Basic and acidic residues" evidence="1">
    <location>
        <begin position="35"/>
        <end position="47"/>
    </location>
</feature>
<dbReference type="AlphaFoldDB" id="A0A1M6US63"/>
<feature type="region of interest" description="Disordered" evidence="1">
    <location>
        <begin position="1"/>
        <end position="67"/>
    </location>
</feature>
<proteinExistence type="predicted"/>
<protein>
    <submittedName>
        <fullName evidence="2">Uncharacterized protein</fullName>
    </submittedName>
</protein>
<evidence type="ECO:0000256" key="1">
    <source>
        <dbReference type="SAM" id="MobiDB-lite"/>
    </source>
</evidence>
<name>A0A1M6US63_9BRAD</name>
<evidence type="ECO:0000313" key="2">
    <source>
        <dbReference type="EMBL" id="SEC53194.1"/>
    </source>
</evidence>
<feature type="compositionally biased region" description="Polar residues" evidence="1">
    <location>
        <begin position="48"/>
        <end position="67"/>
    </location>
</feature>
<accession>A0A1M6US63</accession>
<dbReference type="Proteomes" id="UP000183208">
    <property type="component" value="Unassembled WGS sequence"/>
</dbReference>
<gene>
    <name evidence="2" type="ORF">SAMN05444171_1643</name>
</gene>
<dbReference type="EMBL" id="FNTI01000001">
    <property type="protein sequence ID" value="SEC53194.1"/>
    <property type="molecule type" value="Genomic_DNA"/>
</dbReference>
<evidence type="ECO:0000313" key="3">
    <source>
        <dbReference type="Proteomes" id="UP000183208"/>
    </source>
</evidence>
<organism evidence="2 3">
    <name type="scientific">Bradyrhizobium lablabi</name>
    <dbReference type="NCBI Taxonomy" id="722472"/>
    <lineage>
        <taxon>Bacteria</taxon>
        <taxon>Pseudomonadati</taxon>
        <taxon>Pseudomonadota</taxon>
        <taxon>Alphaproteobacteria</taxon>
        <taxon>Hyphomicrobiales</taxon>
        <taxon>Nitrobacteraceae</taxon>
        <taxon>Bradyrhizobium</taxon>
    </lineage>
</organism>